<dbReference type="Pfam" id="PF00528">
    <property type="entry name" value="BPD_transp_1"/>
    <property type="match status" value="2"/>
</dbReference>
<protein>
    <submittedName>
        <fullName evidence="10">Putative ABC transporter permease component</fullName>
    </submittedName>
</protein>
<dbReference type="STRING" id="247490.KSU1_D1049"/>
<feature type="transmembrane region" description="Helical" evidence="8">
    <location>
        <begin position="493"/>
        <end position="513"/>
    </location>
</feature>
<dbReference type="CDD" id="cd06261">
    <property type="entry name" value="TM_PBP2"/>
    <property type="match status" value="2"/>
</dbReference>
<dbReference type="EMBL" id="BAFH01000004">
    <property type="protein sequence ID" value="GAB64358.1"/>
    <property type="molecule type" value="Genomic_DNA"/>
</dbReference>
<feature type="transmembrane region" description="Helical" evidence="8">
    <location>
        <begin position="66"/>
        <end position="88"/>
    </location>
</feature>
<dbReference type="SUPFAM" id="SSF161098">
    <property type="entry name" value="MetI-like"/>
    <property type="match status" value="2"/>
</dbReference>
<dbReference type="InterPro" id="IPR035906">
    <property type="entry name" value="MetI-like_sf"/>
</dbReference>
<evidence type="ECO:0000256" key="5">
    <source>
        <dbReference type="ARBA" id="ARBA00022692"/>
    </source>
</evidence>
<evidence type="ECO:0000256" key="3">
    <source>
        <dbReference type="ARBA" id="ARBA00022475"/>
    </source>
</evidence>
<name>I3IRL3_9BACT</name>
<dbReference type="Proteomes" id="UP000002985">
    <property type="component" value="Unassembled WGS sequence"/>
</dbReference>
<evidence type="ECO:0000256" key="6">
    <source>
        <dbReference type="ARBA" id="ARBA00022989"/>
    </source>
</evidence>
<evidence type="ECO:0000256" key="4">
    <source>
        <dbReference type="ARBA" id="ARBA00022519"/>
    </source>
</evidence>
<feature type="transmembrane region" description="Helical" evidence="8">
    <location>
        <begin position="100"/>
        <end position="121"/>
    </location>
</feature>
<keyword evidence="4" id="KW-0997">Cell inner membrane</keyword>
<dbReference type="OrthoDB" id="9776648at2"/>
<comment type="similarity">
    <text evidence="8">Belongs to the binding-protein-dependent transport system permease family.</text>
</comment>
<keyword evidence="3" id="KW-1003">Cell membrane</keyword>
<reference evidence="10 11" key="1">
    <citation type="journal article" date="2012" name="FEBS Lett.">
        <title>Anammox organism KSU-1 expresses a NirK-type copper-containing nitrite reductase instead of a NirS-type with cytochrome cd1.</title>
        <authorList>
            <person name="Hira D."/>
            <person name="Toh H."/>
            <person name="Migita C.T."/>
            <person name="Okubo H."/>
            <person name="Nishiyama T."/>
            <person name="Hattori M."/>
            <person name="Furukawa K."/>
            <person name="Fujii T."/>
        </authorList>
    </citation>
    <scope>NUCLEOTIDE SEQUENCE [LARGE SCALE GENOMIC DNA]</scope>
</reference>
<organism evidence="10 11">
    <name type="scientific">Candidatus Jettenia caeni</name>
    <dbReference type="NCBI Taxonomy" id="247490"/>
    <lineage>
        <taxon>Bacteria</taxon>
        <taxon>Pseudomonadati</taxon>
        <taxon>Planctomycetota</taxon>
        <taxon>Candidatus Brocadiia</taxon>
        <taxon>Candidatus Brocadiales</taxon>
        <taxon>Candidatus Brocadiaceae</taxon>
        <taxon>Candidatus Jettenia</taxon>
    </lineage>
</organism>
<dbReference type="PANTHER" id="PTHR43357">
    <property type="entry name" value="INNER MEMBRANE ABC TRANSPORTER PERMEASE PROTEIN YDCV"/>
    <property type="match status" value="1"/>
</dbReference>
<feature type="transmembrane region" description="Helical" evidence="8">
    <location>
        <begin position="294"/>
        <end position="315"/>
    </location>
</feature>
<keyword evidence="5 8" id="KW-0812">Transmembrane</keyword>
<feature type="domain" description="ABC transmembrane type-1" evidence="9">
    <location>
        <begin position="356"/>
        <end position="567"/>
    </location>
</feature>
<evidence type="ECO:0000259" key="9">
    <source>
        <dbReference type="PROSITE" id="PS50928"/>
    </source>
</evidence>
<sequence>MYKPKRVSIRIVLVFMLILLFFGIFLIYPLIHLLKTTFGGTSEGMLTYFMLIVSSPLQVRCLFNSFFIAILITLLTTVVALPIAHWFTRYDFPAKGWIQPFLLVPMIIPPFVGAIGIKQLFSRFGSLNLFLDKIGLVPLQHPIDWLGGSGFWGIIVLGTLHLYPIMFLNLQAAMAHIDVSLLEAAEGLGARPFHILRTITLPLIMPGYFAGAIIVFIWAFTDLGTPLIFGFDRVIPMQIFNNLTEIHTNPMGYALVVFTLFLTLSLFLISKAFMGRKRYEMVSGRHGMSSQKQASGIQSCLILAIICGISLLALLPHISVILQSLSGRWFFTILPEEWTLDNYQSVFAHSLTVTSIKNSLFLSSMCALLDLIFGILIAYLIVRKQIPGGNVLDILAMLPLALPGLVIAFSYVACFHFPMQPSQHYPFWYRWLNQLMDPTVNPTLLLIMSYSIRRLPYIVRIAYAGFQQTSITLEEASFNLGATPWHTIRRITLPLMLANVIAGAIMTFSLAMLEVSDSLILAQKERYFPITKAIYTLIALINPNAPSMACALGVLGMVLLAAALFITSKILGKRIGSLFRI</sequence>
<dbReference type="AlphaFoldDB" id="I3IRL3"/>
<keyword evidence="2 8" id="KW-0813">Transport</keyword>
<dbReference type="GO" id="GO:0055085">
    <property type="term" value="P:transmembrane transport"/>
    <property type="evidence" value="ECO:0007669"/>
    <property type="project" value="InterPro"/>
</dbReference>
<evidence type="ECO:0000256" key="8">
    <source>
        <dbReference type="RuleBase" id="RU363032"/>
    </source>
</evidence>
<feature type="transmembrane region" description="Helical" evidence="8">
    <location>
        <begin position="360"/>
        <end position="382"/>
    </location>
</feature>
<feature type="transmembrane region" description="Helical" evidence="8">
    <location>
        <begin position="151"/>
        <end position="170"/>
    </location>
</feature>
<feature type="transmembrane region" description="Helical" evidence="8">
    <location>
        <begin position="207"/>
        <end position="231"/>
    </location>
</feature>
<comment type="subcellular location">
    <subcellularLocation>
        <location evidence="1">Cell inner membrane</location>
        <topology evidence="1">Multi-pass membrane protein</topology>
    </subcellularLocation>
    <subcellularLocation>
        <location evidence="8">Cell membrane</location>
        <topology evidence="8">Multi-pass membrane protein</topology>
    </subcellularLocation>
</comment>
<evidence type="ECO:0000313" key="11">
    <source>
        <dbReference type="Proteomes" id="UP000002985"/>
    </source>
</evidence>
<gene>
    <name evidence="10" type="ORF">KSU1_D1049</name>
</gene>
<evidence type="ECO:0000256" key="1">
    <source>
        <dbReference type="ARBA" id="ARBA00004429"/>
    </source>
</evidence>
<accession>I3IRL3</accession>
<keyword evidence="11" id="KW-1185">Reference proteome</keyword>
<dbReference type="GO" id="GO:0005886">
    <property type="term" value="C:plasma membrane"/>
    <property type="evidence" value="ECO:0007669"/>
    <property type="project" value="UniProtKB-SubCell"/>
</dbReference>
<evidence type="ECO:0000256" key="7">
    <source>
        <dbReference type="ARBA" id="ARBA00023136"/>
    </source>
</evidence>
<dbReference type="eggNOG" id="COG1178">
    <property type="taxonomic scope" value="Bacteria"/>
</dbReference>
<feature type="transmembrane region" description="Helical" evidence="8">
    <location>
        <begin position="533"/>
        <end position="566"/>
    </location>
</feature>
<dbReference type="Gene3D" id="1.10.3720.10">
    <property type="entry name" value="MetI-like"/>
    <property type="match status" value="2"/>
</dbReference>
<feature type="domain" description="ABC transmembrane type-1" evidence="9">
    <location>
        <begin position="62"/>
        <end position="270"/>
    </location>
</feature>
<feature type="transmembrane region" description="Helical" evidence="8">
    <location>
        <begin position="431"/>
        <end position="452"/>
    </location>
</feature>
<feature type="transmembrane region" description="Helical" evidence="8">
    <location>
        <begin position="251"/>
        <end position="273"/>
    </location>
</feature>
<feature type="transmembrane region" description="Helical" evidence="8">
    <location>
        <begin position="394"/>
        <end position="419"/>
    </location>
</feature>
<dbReference type="InterPro" id="IPR000515">
    <property type="entry name" value="MetI-like"/>
</dbReference>
<dbReference type="PROSITE" id="PS50928">
    <property type="entry name" value="ABC_TM1"/>
    <property type="match status" value="2"/>
</dbReference>
<proteinExistence type="inferred from homology"/>
<keyword evidence="6 8" id="KW-1133">Transmembrane helix</keyword>
<evidence type="ECO:0000256" key="2">
    <source>
        <dbReference type="ARBA" id="ARBA00022448"/>
    </source>
</evidence>
<keyword evidence="7 8" id="KW-0472">Membrane</keyword>
<comment type="caution">
    <text evidence="10">The sequence shown here is derived from an EMBL/GenBank/DDBJ whole genome shotgun (WGS) entry which is preliminary data.</text>
</comment>
<dbReference type="PANTHER" id="PTHR43357:SF3">
    <property type="entry name" value="FE(3+)-TRANSPORT SYSTEM PERMEASE PROTEIN FBPB 2"/>
    <property type="match status" value="1"/>
</dbReference>
<evidence type="ECO:0000313" key="10">
    <source>
        <dbReference type="EMBL" id="GAB64358.1"/>
    </source>
</evidence>
<feature type="transmembrane region" description="Helical" evidence="8">
    <location>
        <begin position="12"/>
        <end position="31"/>
    </location>
</feature>